<keyword evidence="1" id="KW-0472">Membrane</keyword>
<dbReference type="Pfam" id="PF02517">
    <property type="entry name" value="Rce1-like"/>
    <property type="match status" value="1"/>
</dbReference>
<feature type="transmembrane region" description="Helical" evidence="1">
    <location>
        <begin position="145"/>
        <end position="162"/>
    </location>
</feature>
<sequence length="197" mass="21026">MSIGMDNNQTPGSIPLLGMIAAPGLALILGIILIYFTEVSWGFAPGGIGYSIILGALGGILMYLLLAGFSRLPVAESFGETVAQLRPIFKDIKVSHVLILSLTAGIGEEVLFRGFIQTWLSGFIGIELAILAGAIGFGMLHFASIGYFLMTTLIGVVLGIVYHLSGSLLLVMTWHSIYDAIAIWVISRYPELVGIKP</sequence>
<feature type="domain" description="CAAX prenyl protease 2/Lysostaphin resistance protein A-like" evidence="2">
    <location>
        <begin position="95"/>
        <end position="181"/>
    </location>
</feature>
<evidence type="ECO:0000313" key="3">
    <source>
        <dbReference type="EMBL" id="SMO67788.1"/>
    </source>
</evidence>
<proteinExistence type="predicted"/>
<feature type="transmembrane region" description="Helical" evidence="1">
    <location>
        <begin position="12"/>
        <end position="36"/>
    </location>
</feature>
<organism evidence="3 4">
    <name type="scientific">Gracilimonas mengyeensis</name>
    <dbReference type="NCBI Taxonomy" id="1302730"/>
    <lineage>
        <taxon>Bacteria</taxon>
        <taxon>Pseudomonadati</taxon>
        <taxon>Balneolota</taxon>
        <taxon>Balneolia</taxon>
        <taxon>Balneolales</taxon>
        <taxon>Balneolaceae</taxon>
        <taxon>Gracilimonas</taxon>
    </lineage>
</organism>
<dbReference type="AlphaFoldDB" id="A0A521D7X0"/>
<keyword evidence="1" id="KW-0812">Transmembrane</keyword>
<reference evidence="3 4" key="1">
    <citation type="submission" date="2017-05" db="EMBL/GenBank/DDBJ databases">
        <authorList>
            <person name="Varghese N."/>
            <person name="Submissions S."/>
        </authorList>
    </citation>
    <scope>NUCLEOTIDE SEQUENCE [LARGE SCALE GENOMIC DNA]</scope>
    <source>
        <strain evidence="3 4">DSM 21985</strain>
    </source>
</reference>
<evidence type="ECO:0000259" key="2">
    <source>
        <dbReference type="Pfam" id="PF02517"/>
    </source>
</evidence>
<gene>
    <name evidence="3" type="ORF">SAMN06265219_107195</name>
</gene>
<evidence type="ECO:0000313" key="4">
    <source>
        <dbReference type="Proteomes" id="UP000317557"/>
    </source>
</evidence>
<dbReference type="InterPro" id="IPR003675">
    <property type="entry name" value="Rce1/LyrA-like_dom"/>
</dbReference>
<accession>A0A521D7X0</accession>
<feature type="transmembrane region" description="Helical" evidence="1">
    <location>
        <begin position="119"/>
        <end position="138"/>
    </location>
</feature>
<keyword evidence="4" id="KW-1185">Reference proteome</keyword>
<feature type="transmembrane region" description="Helical" evidence="1">
    <location>
        <begin position="48"/>
        <end position="67"/>
    </location>
</feature>
<protein>
    <recommendedName>
        <fullName evidence="2">CAAX prenyl protease 2/Lysostaphin resistance protein A-like domain-containing protein</fullName>
    </recommendedName>
</protein>
<dbReference type="EMBL" id="FXTP01000007">
    <property type="protein sequence ID" value="SMO67788.1"/>
    <property type="molecule type" value="Genomic_DNA"/>
</dbReference>
<dbReference type="Proteomes" id="UP000317557">
    <property type="component" value="Unassembled WGS sequence"/>
</dbReference>
<dbReference type="GO" id="GO:0004175">
    <property type="term" value="F:endopeptidase activity"/>
    <property type="evidence" value="ECO:0007669"/>
    <property type="project" value="UniProtKB-ARBA"/>
</dbReference>
<dbReference type="GO" id="GO:0080120">
    <property type="term" value="P:CAAX-box protein maturation"/>
    <property type="evidence" value="ECO:0007669"/>
    <property type="project" value="UniProtKB-ARBA"/>
</dbReference>
<keyword evidence="1" id="KW-1133">Transmembrane helix</keyword>
<name>A0A521D7X0_9BACT</name>
<dbReference type="OrthoDB" id="9779573at2"/>
<evidence type="ECO:0000256" key="1">
    <source>
        <dbReference type="SAM" id="Phobius"/>
    </source>
</evidence>